<organism evidence="1 2">
    <name type="scientific">Russula earlei</name>
    <dbReference type="NCBI Taxonomy" id="71964"/>
    <lineage>
        <taxon>Eukaryota</taxon>
        <taxon>Fungi</taxon>
        <taxon>Dikarya</taxon>
        <taxon>Basidiomycota</taxon>
        <taxon>Agaricomycotina</taxon>
        <taxon>Agaricomycetes</taxon>
        <taxon>Russulales</taxon>
        <taxon>Russulaceae</taxon>
        <taxon>Russula</taxon>
    </lineage>
</organism>
<proteinExistence type="predicted"/>
<protein>
    <submittedName>
        <fullName evidence="1">Uncharacterized protein</fullName>
    </submittedName>
</protein>
<evidence type="ECO:0000313" key="1">
    <source>
        <dbReference type="EMBL" id="KAI9510307.1"/>
    </source>
</evidence>
<name>A0ACC0UFM7_9AGAM</name>
<dbReference type="EMBL" id="JAGFNK010000045">
    <property type="protein sequence ID" value="KAI9510307.1"/>
    <property type="molecule type" value="Genomic_DNA"/>
</dbReference>
<reference evidence="1" key="1">
    <citation type="submission" date="2021-03" db="EMBL/GenBank/DDBJ databases">
        <title>Evolutionary priming and transition to the ectomycorrhizal habit in an iconic lineage of mushroom-forming fungi: is preadaptation a requirement?</title>
        <authorList>
            <consortium name="DOE Joint Genome Institute"/>
            <person name="Looney B.P."/>
            <person name="Miyauchi S."/>
            <person name="Morin E."/>
            <person name="Drula E."/>
            <person name="Courty P.E."/>
            <person name="Chicoki N."/>
            <person name="Fauchery L."/>
            <person name="Kohler A."/>
            <person name="Kuo A."/>
            <person name="LaButti K."/>
            <person name="Pangilinan J."/>
            <person name="Lipzen A."/>
            <person name="Riley R."/>
            <person name="Andreopoulos W."/>
            <person name="He G."/>
            <person name="Johnson J."/>
            <person name="Barry K.W."/>
            <person name="Grigoriev I.V."/>
            <person name="Nagy L."/>
            <person name="Hibbett D."/>
            <person name="Henrissat B."/>
            <person name="Matheny P.B."/>
            <person name="Labbe J."/>
            <person name="Martin A.F."/>
        </authorList>
    </citation>
    <scope>NUCLEOTIDE SEQUENCE</scope>
    <source>
        <strain evidence="1">BPL698</strain>
    </source>
</reference>
<sequence length="177" mass="20648">MKHLTALAVVGIGFLAYLVYFHHRRRTDAKFRKRLRREKKTADKSVAEARQHLGLGLSLGMPFFPTAEIFASMARIKDDRVPTAPEEREKYFMSQVEKTNNFALKVPSNVKDLAVEAALAFFRALRVYPSPVELIMIFQDTARTYFQGPFLTFSPRSAEPTPWHRRDDPWFRARRWD</sequence>
<gene>
    <name evidence="1" type="ORF">F5148DRAFT_976948</name>
</gene>
<evidence type="ECO:0000313" key="2">
    <source>
        <dbReference type="Proteomes" id="UP001207468"/>
    </source>
</evidence>
<keyword evidence="2" id="KW-1185">Reference proteome</keyword>
<accession>A0ACC0UFM7</accession>
<comment type="caution">
    <text evidence="1">The sequence shown here is derived from an EMBL/GenBank/DDBJ whole genome shotgun (WGS) entry which is preliminary data.</text>
</comment>
<dbReference type="Proteomes" id="UP001207468">
    <property type="component" value="Unassembled WGS sequence"/>
</dbReference>